<feature type="non-terminal residue" evidence="2">
    <location>
        <position position="273"/>
    </location>
</feature>
<gene>
    <name evidence="2" type="ORF">IAC13_03360</name>
</gene>
<reference evidence="2" key="2">
    <citation type="journal article" date="2021" name="PeerJ">
        <title>Extensive microbial diversity within the chicken gut microbiome revealed by metagenomics and culture.</title>
        <authorList>
            <person name="Gilroy R."/>
            <person name="Ravi A."/>
            <person name="Getino M."/>
            <person name="Pursley I."/>
            <person name="Horton D.L."/>
            <person name="Alikhan N.F."/>
            <person name="Baker D."/>
            <person name="Gharbi K."/>
            <person name="Hall N."/>
            <person name="Watson M."/>
            <person name="Adriaenssens E.M."/>
            <person name="Foster-Nyarko E."/>
            <person name="Jarju S."/>
            <person name="Secka A."/>
            <person name="Antonio M."/>
            <person name="Oren A."/>
            <person name="Chaudhuri R.R."/>
            <person name="La Ragione R."/>
            <person name="Hildebrand F."/>
            <person name="Pallen M.J."/>
        </authorList>
    </citation>
    <scope>NUCLEOTIDE SEQUENCE</scope>
    <source>
        <strain evidence="2">E3-2379</strain>
    </source>
</reference>
<dbReference type="InterPro" id="IPR050270">
    <property type="entry name" value="DegV_domain_contain"/>
</dbReference>
<evidence type="ECO:0000313" key="3">
    <source>
        <dbReference type="Proteomes" id="UP000823618"/>
    </source>
</evidence>
<organism evidence="2 3">
    <name type="scientific">Candidatus Scybalomonas excrementavium</name>
    <dbReference type="NCBI Taxonomy" id="2840943"/>
    <lineage>
        <taxon>Bacteria</taxon>
        <taxon>Bacillati</taxon>
        <taxon>Bacillota</taxon>
        <taxon>Clostridia</taxon>
        <taxon>Lachnospirales</taxon>
        <taxon>Lachnospiraceae</taxon>
        <taxon>Lachnospiraceae incertae sedis</taxon>
        <taxon>Candidatus Scybalomonas</taxon>
    </lineage>
</organism>
<name>A0A9D9I0F2_9FIRM</name>
<dbReference type="AlphaFoldDB" id="A0A9D9I0F2"/>
<dbReference type="NCBIfam" id="TIGR00762">
    <property type="entry name" value="DegV"/>
    <property type="match status" value="1"/>
</dbReference>
<dbReference type="Gene3D" id="3.40.50.10440">
    <property type="entry name" value="Dihydroxyacetone kinase, domain 1"/>
    <property type="match status" value="1"/>
</dbReference>
<dbReference type="PANTHER" id="PTHR33434">
    <property type="entry name" value="DEGV DOMAIN-CONTAINING PROTEIN DR_1986-RELATED"/>
    <property type="match status" value="1"/>
</dbReference>
<proteinExistence type="predicted"/>
<reference evidence="2" key="1">
    <citation type="submission" date="2020-10" db="EMBL/GenBank/DDBJ databases">
        <authorList>
            <person name="Gilroy R."/>
        </authorList>
    </citation>
    <scope>NUCLEOTIDE SEQUENCE</scope>
    <source>
        <strain evidence="2">E3-2379</strain>
    </source>
</reference>
<dbReference type="Gene3D" id="2.20.28.50">
    <property type="entry name" value="degv family protein"/>
    <property type="match status" value="1"/>
</dbReference>
<comment type="caution">
    <text evidence="2">The sequence shown here is derived from an EMBL/GenBank/DDBJ whole genome shotgun (WGS) entry which is preliminary data.</text>
</comment>
<dbReference type="InterPro" id="IPR003797">
    <property type="entry name" value="DegV"/>
</dbReference>
<evidence type="ECO:0000313" key="2">
    <source>
        <dbReference type="EMBL" id="MBO8462954.1"/>
    </source>
</evidence>
<dbReference type="InterPro" id="IPR043168">
    <property type="entry name" value="DegV_C"/>
</dbReference>
<dbReference type="PANTHER" id="PTHR33434:SF2">
    <property type="entry name" value="FATTY ACID-BINDING PROTEIN TM_1468"/>
    <property type="match status" value="1"/>
</dbReference>
<protein>
    <submittedName>
        <fullName evidence="2">DegV family protein</fullName>
    </submittedName>
</protein>
<dbReference type="PROSITE" id="PS51482">
    <property type="entry name" value="DEGV"/>
    <property type="match status" value="1"/>
</dbReference>
<dbReference type="EMBL" id="JADIML010000093">
    <property type="protein sequence ID" value="MBO8462954.1"/>
    <property type="molecule type" value="Genomic_DNA"/>
</dbReference>
<dbReference type="Proteomes" id="UP000823618">
    <property type="component" value="Unassembled WGS sequence"/>
</dbReference>
<accession>A0A9D9I0F2</accession>
<dbReference type="SUPFAM" id="SSF82549">
    <property type="entry name" value="DAK1/DegV-like"/>
    <property type="match status" value="1"/>
</dbReference>
<sequence length="273" mass="30277">MSYKIVGDSCCDYTNIEKNKNVYVQIPLTLDVDGVQIKDDDAFNQQEFLERVAKSKDCPRSACPAPEEYMRAYEDADDIYVVTLSSELSGSYNSAVLAKKLYEEEHGQKNIHIFNSKSASAGQLLICRLIEELVESGLSFSEVITKVESYIEGLDTYFVLETLDFLRKNGRLSRVQALLASALNIKPVMGAENGTIIKLLQARGMNKAVSAMIDTAIARCKHTEQKNLIIVHCNCLERAKKAKEEIEQKANFKSVDIVDARGVSSLYAGDGGI</sequence>
<dbReference type="Gene3D" id="3.30.1180.10">
    <property type="match status" value="1"/>
</dbReference>
<dbReference type="Pfam" id="PF02645">
    <property type="entry name" value="DegV"/>
    <property type="match status" value="1"/>
</dbReference>
<keyword evidence="1" id="KW-0446">Lipid-binding</keyword>
<dbReference type="GO" id="GO:0008289">
    <property type="term" value="F:lipid binding"/>
    <property type="evidence" value="ECO:0007669"/>
    <property type="project" value="UniProtKB-KW"/>
</dbReference>
<evidence type="ECO:0000256" key="1">
    <source>
        <dbReference type="ARBA" id="ARBA00023121"/>
    </source>
</evidence>